<gene>
    <name evidence="1" type="ORF">DXC17_15520</name>
</gene>
<sequence>MSRSITLRYNPQLLTGTYGINIHIKKPEVSCRIQFEEKVQFAGNISNDLHAFRITRDNLLINGIEPDEHIFELANECSKIIYPITLLTNNKGLCHMVRNDDIRQRWLEKKYDIEKRFVGEGSELYISLLEDKINNPDYISLLVEKDLFISLFFGLMYETSIVPEKMIKRCIPVLPFDDPVEFACQNSVMECERNKELIVCENGSLSDEACLDKLIKNGLNNILAPEGRTLSGTCDIKYTLDNEYHNIKSIESTFVLKLGESNIMDIVVTAYYLSEKPIESIQDEYINQLRNSQGEAKKTWFYKLLTFS</sequence>
<dbReference type="AlphaFoldDB" id="A0A3E4VYL4"/>
<reference evidence="1 2" key="1">
    <citation type="submission" date="2018-08" db="EMBL/GenBank/DDBJ databases">
        <title>A genome reference for cultivated species of the human gut microbiota.</title>
        <authorList>
            <person name="Zou Y."/>
            <person name="Xue W."/>
            <person name="Luo G."/>
        </authorList>
    </citation>
    <scope>NUCLEOTIDE SEQUENCE [LARGE SCALE GENOMIC DNA]</scope>
    <source>
        <strain evidence="1 2">OM08-14</strain>
    </source>
</reference>
<accession>A0A3E4VYL4</accession>
<dbReference type="GeneID" id="86051204"/>
<evidence type="ECO:0000313" key="1">
    <source>
        <dbReference type="EMBL" id="RGM35038.1"/>
    </source>
</evidence>
<dbReference type="RefSeq" id="WP_009127048.1">
    <property type="nucleotide sequence ID" value="NZ_JAHYZL010000034.1"/>
</dbReference>
<comment type="caution">
    <text evidence="1">The sequence shown here is derived from an EMBL/GenBank/DDBJ whole genome shotgun (WGS) entry which is preliminary data.</text>
</comment>
<organism evidence="1 2">
    <name type="scientific">Phocaeicola plebeius</name>
    <dbReference type="NCBI Taxonomy" id="310297"/>
    <lineage>
        <taxon>Bacteria</taxon>
        <taxon>Pseudomonadati</taxon>
        <taxon>Bacteroidota</taxon>
        <taxon>Bacteroidia</taxon>
        <taxon>Bacteroidales</taxon>
        <taxon>Bacteroidaceae</taxon>
        <taxon>Phocaeicola</taxon>
    </lineage>
</organism>
<dbReference type="EMBL" id="QSTF01000059">
    <property type="protein sequence ID" value="RGM35038.1"/>
    <property type="molecule type" value="Genomic_DNA"/>
</dbReference>
<dbReference type="Proteomes" id="UP000260780">
    <property type="component" value="Unassembled WGS sequence"/>
</dbReference>
<name>A0A3E4VYL4_9BACT</name>
<evidence type="ECO:0000313" key="2">
    <source>
        <dbReference type="Proteomes" id="UP000260780"/>
    </source>
</evidence>
<protein>
    <submittedName>
        <fullName evidence="1">Uncharacterized protein</fullName>
    </submittedName>
</protein>
<proteinExistence type="predicted"/>